<feature type="region of interest" description="Disordered" evidence="1">
    <location>
        <begin position="37"/>
        <end position="70"/>
    </location>
</feature>
<evidence type="ECO:0000313" key="3">
    <source>
        <dbReference type="Proteomes" id="UP001151760"/>
    </source>
</evidence>
<proteinExistence type="predicted"/>
<accession>A0ABQ4WBU3</accession>
<reference evidence="2" key="2">
    <citation type="submission" date="2022-01" db="EMBL/GenBank/DDBJ databases">
        <authorList>
            <person name="Yamashiro T."/>
            <person name="Shiraishi A."/>
            <person name="Satake H."/>
            <person name="Nakayama K."/>
        </authorList>
    </citation>
    <scope>NUCLEOTIDE SEQUENCE</scope>
</reference>
<evidence type="ECO:0000313" key="2">
    <source>
        <dbReference type="EMBL" id="GJS50346.1"/>
    </source>
</evidence>
<protein>
    <submittedName>
        <fullName evidence="2">Uncharacterized protein</fullName>
    </submittedName>
</protein>
<dbReference type="Proteomes" id="UP001151760">
    <property type="component" value="Unassembled WGS sequence"/>
</dbReference>
<comment type="caution">
    <text evidence="2">The sequence shown here is derived from an EMBL/GenBank/DDBJ whole genome shotgun (WGS) entry which is preliminary data.</text>
</comment>
<evidence type="ECO:0000256" key="1">
    <source>
        <dbReference type="SAM" id="MobiDB-lite"/>
    </source>
</evidence>
<dbReference type="EMBL" id="BQNB010008508">
    <property type="protein sequence ID" value="GJS50346.1"/>
    <property type="molecule type" value="Genomic_DNA"/>
</dbReference>
<feature type="compositionally biased region" description="Basic and acidic residues" evidence="1">
    <location>
        <begin position="58"/>
        <end position="70"/>
    </location>
</feature>
<name>A0ABQ4WBU3_9ASTR</name>
<sequence length="70" mass="7975">MSYPHPKRNFVPKAVLMKTSMRPVNAAKSKAAYNAVKKNRWMHRLKGGKSATKKKKNPDKSAAKAERPRR</sequence>
<reference evidence="2" key="1">
    <citation type="journal article" date="2022" name="Int. J. Mol. Sci.">
        <title>Draft Genome of Tanacetum Coccineum: Genomic Comparison of Closely Related Tanacetum-Family Plants.</title>
        <authorList>
            <person name="Yamashiro T."/>
            <person name="Shiraishi A."/>
            <person name="Nakayama K."/>
            <person name="Satake H."/>
        </authorList>
    </citation>
    <scope>NUCLEOTIDE SEQUENCE</scope>
</reference>
<feature type="compositionally biased region" description="Basic residues" evidence="1">
    <location>
        <begin position="37"/>
        <end position="57"/>
    </location>
</feature>
<gene>
    <name evidence="2" type="ORF">Tco_0600467</name>
</gene>
<keyword evidence="3" id="KW-1185">Reference proteome</keyword>
<organism evidence="2 3">
    <name type="scientific">Tanacetum coccineum</name>
    <dbReference type="NCBI Taxonomy" id="301880"/>
    <lineage>
        <taxon>Eukaryota</taxon>
        <taxon>Viridiplantae</taxon>
        <taxon>Streptophyta</taxon>
        <taxon>Embryophyta</taxon>
        <taxon>Tracheophyta</taxon>
        <taxon>Spermatophyta</taxon>
        <taxon>Magnoliopsida</taxon>
        <taxon>eudicotyledons</taxon>
        <taxon>Gunneridae</taxon>
        <taxon>Pentapetalae</taxon>
        <taxon>asterids</taxon>
        <taxon>campanulids</taxon>
        <taxon>Asterales</taxon>
        <taxon>Asteraceae</taxon>
        <taxon>Asteroideae</taxon>
        <taxon>Anthemideae</taxon>
        <taxon>Anthemidinae</taxon>
        <taxon>Tanacetum</taxon>
    </lineage>
</organism>